<dbReference type="InterPro" id="IPR016181">
    <property type="entry name" value="Acyl_CoA_acyltransferase"/>
</dbReference>
<protein>
    <submittedName>
        <fullName evidence="2">GNAT family N-acetyltransferase</fullName>
    </submittedName>
</protein>
<organism evidence="2 3">
    <name type="scientific">Candidatus Acutalibacter pullicola</name>
    <dbReference type="NCBI Taxonomy" id="2838417"/>
    <lineage>
        <taxon>Bacteria</taxon>
        <taxon>Bacillati</taxon>
        <taxon>Bacillota</taxon>
        <taxon>Clostridia</taxon>
        <taxon>Eubacteriales</taxon>
        <taxon>Acutalibacteraceae</taxon>
        <taxon>Acutalibacter</taxon>
    </lineage>
</organism>
<dbReference type="Gene3D" id="3.40.630.110">
    <property type="entry name" value="GNAT acetyltransferase-like"/>
    <property type="match status" value="1"/>
</dbReference>
<dbReference type="SUPFAM" id="SSF55729">
    <property type="entry name" value="Acyl-CoA N-acyltransferases (Nat)"/>
    <property type="match status" value="1"/>
</dbReference>
<dbReference type="Proteomes" id="UP000826793">
    <property type="component" value="Unassembled WGS sequence"/>
</dbReference>
<dbReference type="GO" id="GO:0016747">
    <property type="term" value="F:acyltransferase activity, transferring groups other than amino-acyl groups"/>
    <property type="evidence" value="ECO:0007669"/>
    <property type="project" value="InterPro"/>
</dbReference>
<feature type="domain" description="N-acetyltransferase" evidence="1">
    <location>
        <begin position="133"/>
        <end position="266"/>
    </location>
</feature>
<evidence type="ECO:0000313" key="2">
    <source>
        <dbReference type="EMBL" id="HJB98104.1"/>
    </source>
</evidence>
<evidence type="ECO:0000313" key="3">
    <source>
        <dbReference type="Proteomes" id="UP000826793"/>
    </source>
</evidence>
<sequence>MAQIPKEQLTRLEPLFAGWEETLVWSVLQGCMGKAWADQEEHPQAALLWVGDFLFLGGDAAAPGARALAGFLPRELANGIALAVPQNESWLRLLEEVHGGRGKPITRYAIQKEPDVFDRDKLRANLEKLPQGFILKPIDEGLYHTLLELDWARDFCALFGSWAEYAAHGCGFVAIKDGQVAAGASSYTWYRGGIEIEIDTKEAYRRQGLALCCASALILHCLEQGLYPSWDAATPISVALAEKLGYHFSHTYPCLEIAVPNPRRNL</sequence>
<reference evidence="2" key="2">
    <citation type="submission" date="2021-04" db="EMBL/GenBank/DDBJ databases">
        <authorList>
            <person name="Gilroy R."/>
        </authorList>
    </citation>
    <scope>NUCLEOTIDE SEQUENCE</scope>
    <source>
        <strain evidence="2">CHK185-1770</strain>
    </source>
</reference>
<name>A0A9D2MVB2_9FIRM</name>
<dbReference type="InterPro" id="IPR027365">
    <property type="entry name" value="GNAT_acetyltra_YdfB-like"/>
</dbReference>
<dbReference type="EMBL" id="DWXG01000046">
    <property type="protein sequence ID" value="HJB98104.1"/>
    <property type="molecule type" value="Genomic_DNA"/>
</dbReference>
<dbReference type="Pfam" id="PF12746">
    <property type="entry name" value="GNAT_acetyltran"/>
    <property type="match status" value="1"/>
</dbReference>
<dbReference type="CDD" id="cd04301">
    <property type="entry name" value="NAT_SF"/>
    <property type="match status" value="1"/>
</dbReference>
<dbReference type="InterPro" id="IPR000182">
    <property type="entry name" value="GNAT_dom"/>
</dbReference>
<dbReference type="InterPro" id="IPR042573">
    <property type="entry name" value="GNAT_acetyltra_N"/>
</dbReference>
<evidence type="ECO:0000259" key="1">
    <source>
        <dbReference type="PROSITE" id="PS51186"/>
    </source>
</evidence>
<comment type="caution">
    <text evidence="2">The sequence shown here is derived from an EMBL/GenBank/DDBJ whole genome shotgun (WGS) entry which is preliminary data.</text>
</comment>
<dbReference type="Gene3D" id="3.40.630.30">
    <property type="match status" value="1"/>
</dbReference>
<dbReference type="AlphaFoldDB" id="A0A9D2MVB2"/>
<dbReference type="PANTHER" id="PTHR31143:SF2">
    <property type="entry name" value="FR47-LIKE DOMAIN-CONTAINING PROTEIN-RELATED"/>
    <property type="match status" value="1"/>
</dbReference>
<reference evidence="2" key="1">
    <citation type="journal article" date="2021" name="PeerJ">
        <title>Extensive microbial diversity within the chicken gut microbiome revealed by metagenomics and culture.</title>
        <authorList>
            <person name="Gilroy R."/>
            <person name="Ravi A."/>
            <person name="Getino M."/>
            <person name="Pursley I."/>
            <person name="Horton D.L."/>
            <person name="Alikhan N.F."/>
            <person name="Baker D."/>
            <person name="Gharbi K."/>
            <person name="Hall N."/>
            <person name="Watson M."/>
            <person name="Adriaenssens E.M."/>
            <person name="Foster-Nyarko E."/>
            <person name="Jarju S."/>
            <person name="Secka A."/>
            <person name="Antonio M."/>
            <person name="Oren A."/>
            <person name="Chaudhuri R.R."/>
            <person name="La Ragione R."/>
            <person name="Hildebrand F."/>
            <person name="Pallen M.J."/>
        </authorList>
    </citation>
    <scope>NUCLEOTIDE SEQUENCE</scope>
    <source>
        <strain evidence="2">CHK185-1770</strain>
    </source>
</reference>
<dbReference type="PROSITE" id="PS51186">
    <property type="entry name" value="GNAT"/>
    <property type="match status" value="1"/>
</dbReference>
<accession>A0A9D2MVB2</accession>
<dbReference type="PANTHER" id="PTHR31143">
    <property type="match status" value="1"/>
</dbReference>
<gene>
    <name evidence="2" type="ORF">H9710_05935</name>
</gene>
<proteinExistence type="predicted"/>